<dbReference type="EMBL" id="BMAC01001152">
    <property type="protein sequence ID" value="GFQ06055.1"/>
    <property type="molecule type" value="Genomic_DNA"/>
</dbReference>
<dbReference type="Gene3D" id="3.40.50.450">
    <property type="match status" value="1"/>
</dbReference>
<evidence type="ECO:0000313" key="3">
    <source>
        <dbReference type="EMBL" id="GFQ06055.1"/>
    </source>
</evidence>
<sequence>MENSLQQPNKSSRFQRICVFCGSSPGKNPSYQLAAIQLGKQLVIIYLFIYLLII</sequence>
<protein>
    <submittedName>
        <fullName evidence="2">Cytokinin riboside 5'-monophosphate phosphoribohydrolase log7</fullName>
    </submittedName>
</protein>
<dbReference type="GO" id="GO:0005829">
    <property type="term" value="C:cytosol"/>
    <property type="evidence" value="ECO:0007669"/>
    <property type="project" value="TreeGrafter"/>
</dbReference>
<evidence type="ECO:0000313" key="4">
    <source>
        <dbReference type="Proteomes" id="UP000653305"/>
    </source>
</evidence>
<keyword evidence="1" id="KW-1133">Transmembrane helix</keyword>
<dbReference type="EMBL" id="BMAC01000506">
    <property type="protein sequence ID" value="GFP97907.1"/>
    <property type="molecule type" value="Genomic_DNA"/>
</dbReference>
<name>A0A830CAX4_9LAMI</name>
<evidence type="ECO:0000256" key="1">
    <source>
        <dbReference type="SAM" id="Phobius"/>
    </source>
</evidence>
<organism evidence="2 4">
    <name type="scientific">Phtheirospermum japonicum</name>
    <dbReference type="NCBI Taxonomy" id="374723"/>
    <lineage>
        <taxon>Eukaryota</taxon>
        <taxon>Viridiplantae</taxon>
        <taxon>Streptophyta</taxon>
        <taxon>Embryophyta</taxon>
        <taxon>Tracheophyta</taxon>
        <taxon>Spermatophyta</taxon>
        <taxon>Magnoliopsida</taxon>
        <taxon>eudicotyledons</taxon>
        <taxon>Gunneridae</taxon>
        <taxon>Pentapetalae</taxon>
        <taxon>asterids</taxon>
        <taxon>lamiids</taxon>
        <taxon>Lamiales</taxon>
        <taxon>Orobanchaceae</taxon>
        <taxon>Orobanchaceae incertae sedis</taxon>
        <taxon>Phtheirospermum</taxon>
    </lineage>
</organism>
<dbReference type="AlphaFoldDB" id="A0A830CAX4"/>
<feature type="transmembrane region" description="Helical" evidence="1">
    <location>
        <begin position="33"/>
        <end position="53"/>
    </location>
</feature>
<proteinExistence type="predicted"/>
<dbReference type="SUPFAM" id="SSF102405">
    <property type="entry name" value="MCP/YpsA-like"/>
    <property type="match status" value="1"/>
</dbReference>
<gene>
    <name evidence="2" type="ORF">PHJA_001934800</name>
    <name evidence="3" type="ORF">PHJA_002749500</name>
</gene>
<keyword evidence="1" id="KW-0812">Transmembrane</keyword>
<dbReference type="Proteomes" id="UP000653305">
    <property type="component" value="Unassembled WGS sequence"/>
</dbReference>
<dbReference type="GO" id="GO:0005634">
    <property type="term" value="C:nucleus"/>
    <property type="evidence" value="ECO:0007669"/>
    <property type="project" value="TreeGrafter"/>
</dbReference>
<dbReference type="PANTHER" id="PTHR31223:SF85">
    <property type="entry name" value="CYTOKININ RIBOSIDE 5'-MONOPHOSPHATE PHOSPHORIBOHYDROLASE LOGL5-RELATED"/>
    <property type="match status" value="1"/>
</dbReference>
<evidence type="ECO:0000313" key="2">
    <source>
        <dbReference type="EMBL" id="GFP97907.1"/>
    </source>
</evidence>
<reference evidence="2" key="1">
    <citation type="submission" date="2020-07" db="EMBL/GenBank/DDBJ databases">
        <title>Ethylene signaling mediates host invasion by parasitic plants.</title>
        <authorList>
            <person name="Yoshida S."/>
        </authorList>
    </citation>
    <scope>NUCLEOTIDE SEQUENCE</scope>
    <source>
        <strain evidence="2">Okayama</strain>
    </source>
</reference>
<accession>A0A830CAX4</accession>
<keyword evidence="4" id="KW-1185">Reference proteome</keyword>
<dbReference type="PANTHER" id="PTHR31223">
    <property type="entry name" value="LOG FAMILY PROTEIN YJL055W"/>
    <property type="match status" value="1"/>
</dbReference>
<dbReference type="OrthoDB" id="1781129at2759"/>
<dbReference type="GO" id="GO:0009691">
    <property type="term" value="P:cytokinin biosynthetic process"/>
    <property type="evidence" value="ECO:0007669"/>
    <property type="project" value="TreeGrafter"/>
</dbReference>
<keyword evidence="1" id="KW-0472">Membrane</keyword>
<comment type="caution">
    <text evidence="2">The sequence shown here is derived from an EMBL/GenBank/DDBJ whole genome shotgun (WGS) entry which is preliminary data.</text>
</comment>
<keyword evidence="2" id="KW-0378">Hydrolase</keyword>
<dbReference type="GO" id="GO:0016799">
    <property type="term" value="F:hydrolase activity, hydrolyzing N-glycosyl compounds"/>
    <property type="evidence" value="ECO:0007669"/>
    <property type="project" value="TreeGrafter"/>
</dbReference>